<accession>A0A8S2G3C4</accession>
<comment type="caution">
    <text evidence="1">The sequence shown here is derived from an EMBL/GenBank/DDBJ whole genome shotgun (WGS) entry which is preliminary data.</text>
</comment>
<dbReference type="AlphaFoldDB" id="A0A8S2G3C4"/>
<dbReference type="Proteomes" id="UP000677228">
    <property type="component" value="Unassembled WGS sequence"/>
</dbReference>
<evidence type="ECO:0000313" key="1">
    <source>
        <dbReference type="EMBL" id="CAF1592909.1"/>
    </source>
</evidence>
<name>A0A8S2G3C4_9BILA</name>
<sequence length="207" mass="23813">MCQWDSNVFARQLKSIINNNNPQSEDKLNTEQLSGVVYDIKCNDCHGEYPGKTIRQMSRRTNEHEKDVDKAMIFLTRDLYQNKNKRNAKKQIIKPQSQVNLRRSDRVAKRNVSSVVSTQLPPVQEEFKPKSALGKHVIKAGHSIGFKNISIVERDNNRYRLLVKESLAIRSKGPIFNGTDRSVSLHVFPEGHFSTNVKGRKKKKKKQ</sequence>
<gene>
    <name evidence="1" type="ORF">OVA965_LOCUS41653</name>
    <name evidence="2" type="ORF">TMI583_LOCUS43353</name>
</gene>
<reference evidence="1" key="1">
    <citation type="submission" date="2021-02" db="EMBL/GenBank/DDBJ databases">
        <authorList>
            <person name="Nowell W R."/>
        </authorList>
    </citation>
    <scope>NUCLEOTIDE SEQUENCE</scope>
</reference>
<organism evidence="1 3">
    <name type="scientific">Didymodactylos carnosus</name>
    <dbReference type="NCBI Taxonomy" id="1234261"/>
    <lineage>
        <taxon>Eukaryota</taxon>
        <taxon>Metazoa</taxon>
        <taxon>Spiralia</taxon>
        <taxon>Gnathifera</taxon>
        <taxon>Rotifera</taxon>
        <taxon>Eurotatoria</taxon>
        <taxon>Bdelloidea</taxon>
        <taxon>Philodinida</taxon>
        <taxon>Philodinidae</taxon>
        <taxon>Didymodactylos</taxon>
    </lineage>
</organism>
<dbReference type="EMBL" id="CAJOBA010072124">
    <property type="protein sequence ID" value="CAF4397685.1"/>
    <property type="molecule type" value="Genomic_DNA"/>
</dbReference>
<protein>
    <submittedName>
        <fullName evidence="1">Uncharacterized protein</fullName>
    </submittedName>
</protein>
<evidence type="ECO:0000313" key="3">
    <source>
        <dbReference type="Proteomes" id="UP000677228"/>
    </source>
</evidence>
<evidence type="ECO:0000313" key="2">
    <source>
        <dbReference type="EMBL" id="CAF4397685.1"/>
    </source>
</evidence>
<dbReference type="Proteomes" id="UP000682733">
    <property type="component" value="Unassembled WGS sequence"/>
</dbReference>
<dbReference type="EMBL" id="CAJNOK010048655">
    <property type="protein sequence ID" value="CAF1592909.1"/>
    <property type="molecule type" value="Genomic_DNA"/>
</dbReference>
<proteinExistence type="predicted"/>